<dbReference type="Proteomes" id="UP000004200">
    <property type="component" value="Unassembled WGS sequence"/>
</dbReference>
<dbReference type="eggNOG" id="COG4771">
    <property type="taxonomic scope" value="Bacteria"/>
</dbReference>
<keyword evidence="8 12" id="KW-0798">TonB box</keyword>
<organism evidence="16 17">
    <name type="scientific">Thiorhodococcus drewsii AZ1</name>
    <dbReference type="NCBI Taxonomy" id="765913"/>
    <lineage>
        <taxon>Bacteria</taxon>
        <taxon>Pseudomonadati</taxon>
        <taxon>Pseudomonadota</taxon>
        <taxon>Gammaproteobacteria</taxon>
        <taxon>Chromatiales</taxon>
        <taxon>Chromatiaceae</taxon>
        <taxon>Thiorhodococcus</taxon>
    </lineage>
</organism>
<evidence type="ECO:0000256" key="5">
    <source>
        <dbReference type="ARBA" id="ARBA00022692"/>
    </source>
</evidence>
<dbReference type="SUPFAM" id="SSF56935">
    <property type="entry name" value="Porins"/>
    <property type="match status" value="1"/>
</dbReference>
<dbReference type="AlphaFoldDB" id="G2DWE9"/>
<evidence type="ECO:0000256" key="10">
    <source>
        <dbReference type="ARBA" id="ARBA00023237"/>
    </source>
</evidence>
<keyword evidence="7" id="KW-0406">Ion transport</keyword>
<dbReference type="EMBL" id="AFWT01000002">
    <property type="protein sequence ID" value="EGV33649.1"/>
    <property type="molecule type" value="Genomic_DNA"/>
</dbReference>
<feature type="domain" description="TonB-dependent receptor plug" evidence="15">
    <location>
        <begin position="59"/>
        <end position="160"/>
    </location>
</feature>
<dbReference type="Pfam" id="PF00593">
    <property type="entry name" value="TonB_dep_Rec_b-barrel"/>
    <property type="match status" value="1"/>
</dbReference>
<dbReference type="GO" id="GO:0009279">
    <property type="term" value="C:cell outer membrane"/>
    <property type="evidence" value="ECO:0007669"/>
    <property type="project" value="UniProtKB-SubCell"/>
</dbReference>
<dbReference type="InterPro" id="IPR012910">
    <property type="entry name" value="Plug_dom"/>
</dbReference>
<evidence type="ECO:0000256" key="3">
    <source>
        <dbReference type="ARBA" id="ARBA00022452"/>
    </source>
</evidence>
<comment type="similarity">
    <text evidence="11 12">Belongs to the TonB-dependent receptor family.</text>
</comment>
<evidence type="ECO:0000259" key="15">
    <source>
        <dbReference type="Pfam" id="PF07715"/>
    </source>
</evidence>
<evidence type="ECO:0000256" key="2">
    <source>
        <dbReference type="ARBA" id="ARBA00022448"/>
    </source>
</evidence>
<evidence type="ECO:0000256" key="9">
    <source>
        <dbReference type="ARBA" id="ARBA00023136"/>
    </source>
</evidence>
<dbReference type="InterPro" id="IPR000531">
    <property type="entry name" value="Beta-barrel_TonB"/>
</dbReference>
<name>G2DWE9_9GAMM</name>
<dbReference type="CDD" id="cd01347">
    <property type="entry name" value="ligand_gated_channel"/>
    <property type="match status" value="1"/>
</dbReference>
<evidence type="ECO:0000313" key="16">
    <source>
        <dbReference type="EMBL" id="EGV33649.1"/>
    </source>
</evidence>
<evidence type="ECO:0000256" key="13">
    <source>
        <dbReference type="SAM" id="SignalP"/>
    </source>
</evidence>
<dbReference type="OrthoDB" id="5987490at2"/>
<keyword evidence="6" id="KW-0408">Iron</keyword>
<evidence type="ECO:0000256" key="11">
    <source>
        <dbReference type="PROSITE-ProRule" id="PRU01360"/>
    </source>
</evidence>
<evidence type="ECO:0000256" key="8">
    <source>
        <dbReference type="ARBA" id="ARBA00023077"/>
    </source>
</evidence>
<comment type="subcellular location">
    <subcellularLocation>
        <location evidence="1 11">Cell outer membrane</location>
        <topology evidence="1 11">Multi-pass membrane protein</topology>
    </subcellularLocation>
</comment>
<proteinExistence type="inferred from homology"/>
<dbReference type="RefSeq" id="WP_007039054.1">
    <property type="nucleotide sequence ID" value="NZ_AFWT01000002.1"/>
</dbReference>
<protein>
    <submittedName>
        <fullName evidence="16">TonB-dependent receptor</fullName>
    </submittedName>
</protein>
<feature type="signal peptide" evidence="13">
    <location>
        <begin position="1"/>
        <end position="26"/>
    </location>
</feature>
<keyword evidence="17" id="KW-1185">Reference proteome</keyword>
<feature type="domain" description="TonB-dependent receptor-like beta-barrel" evidence="14">
    <location>
        <begin position="176"/>
        <end position="655"/>
    </location>
</feature>
<gene>
    <name evidence="16" type="ORF">ThidrDRAFT_0338</name>
</gene>
<accession>G2DWE9</accession>
<dbReference type="STRING" id="765913.ThidrDRAFT_0338"/>
<keyword evidence="2 11" id="KW-0813">Transport</keyword>
<reference evidence="16 17" key="1">
    <citation type="submission" date="2011-06" db="EMBL/GenBank/DDBJ databases">
        <title>The draft genome of Thiorhodococcus drewsii AZ1.</title>
        <authorList>
            <consortium name="US DOE Joint Genome Institute (JGI-PGF)"/>
            <person name="Lucas S."/>
            <person name="Han J."/>
            <person name="Lapidus A."/>
            <person name="Cheng J.-F."/>
            <person name="Goodwin L."/>
            <person name="Pitluck S."/>
            <person name="Peters L."/>
            <person name="Land M.L."/>
            <person name="Hauser L."/>
            <person name="Vogl K."/>
            <person name="Liu Z."/>
            <person name="Imhoff J."/>
            <person name="Thiel V."/>
            <person name="Frigaard N.-U."/>
            <person name="Bryant D.A."/>
            <person name="Woyke T.J."/>
        </authorList>
    </citation>
    <scope>NUCLEOTIDE SEQUENCE [LARGE SCALE GENOMIC DNA]</scope>
    <source>
        <strain evidence="16 17">AZ1</strain>
    </source>
</reference>
<keyword evidence="9 11" id="KW-0472">Membrane</keyword>
<sequence length="691" mass="77056">MSNTLLHSAPLHFCMGLLLGSSIAVAPAFGDEPGTTDEPDAVALPSITVTAEKTSAMEQDVPASMTVVTGDTLERSGAEEMIDVVRQVPNMYMTKAGQHASVAFFSMRGIAPFMEAEQPIGFFVDGVHYRNVDLELLDIERVEVLRGPQSVLYGRNTEAGAVNVITRDPEPFREATLSADIGNYERRTASVILGGPLGSNDWSYRLAARGLVSDGYFTRVPDGRDNVDEARDYNARFKLRWNPDDTWDLIATYDGQRYRDRSTNIAPLSQLYAHPHDVYSDYVGDNDSDVHSGNVRAIYRAPEFTLTSISAYTNEDKTSTYDVDASAFDLLRLTTDVRYSRYSQELRLSSPDRAGGPRWLAGFYYFNQTEHNEFAMDMGGMGYGVQSAQTKTRTRNLAAFGQVTWPLTERLSLITGLRYDHERKSADNHQIWTAMGVDFVDNRDMTFKAWLPKLGLEYKPLPNLLTYAIFSKGYKAGGYNNLADRGSEVYDAEYTTNYEIGLKHTSTDERLQTRLSLFYIQWTDQQVEELILTESNLTNAGESVSRGIELETAWQATRSLLLKAGGGWNDAHFVDYDYGGQDLSGKRPPNAPGYTYSLSADYEFGNGAYAHAGWQANGPVYFDSPNTQKQTDYGLLNLTVGYQFDRYEAALWIRNALDETYVTRAFDIGGGTYAGIAGDPRTYGLTLTALW</sequence>
<keyword evidence="16" id="KW-0675">Receptor</keyword>
<dbReference type="PANTHER" id="PTHR32552">
    <property type="entry name" value="FERRICHROME IRON RECEPTOR-RELATED"/>
    <property type="match status" value="1"/>
</dbReference>
<evidence type="ECO:0000259" key="14">
    <source>
        <dbReference type="Pfam" id="PF00593"/>
    </source>
</evidence>
<dbReference type="InterPro" id="IPR039426">
    <property type="entry name" value="TonB-dep_rcpt-like"/>
</dbReference>
<dbReference type="Pfam" id="PF07715">
    <property type="entry name" value="Plug"/>
    <property type="match status" value="1"/>
</dbReference>
<comment type="caution">
    <text evidence="16">The sequence shown here is derived from an EMBL/GenBank/DDBJ whole genome shotgun (WGS) entry which is preliminary data.</text>
</comment>
<dbReference type="Gene3D" id="2.40.170.20">
    <property type="entry name" value="TonB-dependent receptor, beta-barrel domain"/>
    <property type="match status" value="1"/>
</dbReference>
<dbReference type="PANTHER" id="PTHR32552:SF81">
    <property type="entry name" value="TONB-DEPENDENT OUTER MEMBRANE RECEPTOR"/>
    <property type="match status" value="1"/>
</dbReference>
<evidence type="ECO:0000256" key="7">
    <source>
        <dbReference type="ARBA" id="ARBA00023065"/>
    </source>
</evidence>
<keyword evidence="3 11" id="KW-1134">Transmembrane beta strand</keyword>
<keyword evidence="4" id="KW-0410">Iron transport</keyword>
<dbReference type="InterPro" id="IPR036942">
    <property type="entry name" value="Beta-barrel_TonB_sf"/>
</dbReference>
<keyword evidence="13" id="KW-0732">Signal</keyword>
<evidence type="ECO:0000256" key="12">
    <source>
        <dbReference type="RuleBase" id="RU003357"/>
    </source>
</evidence>
<feature type="chain" id="PRO_5003428159" evidence="13">
    <location>
        <begin position="27"/>
        <end position="691"/>
    </location>
</feature>
<evidence type="ECO:0000313" key="17">
    <source>
        <dbReference type="Proteomes" id="UP000004200"/>
    </source>
</evidence>
<evidence type="ECO:0000256" key="4">
    <source>
        <dbReference type="ARBA" id="ARBA00022496"/>
    </source>
</evidence>
<dbReference type="GO" id="GO:0006826">
    <property type="term" value="P:iron ion transport"/>
    <property type="evidence" value="ECO:0007669"/>
    <property type="project" value="UniProtKB-KW"/>
</dbReference>
<keyword evidence="10 11" id="KW-0998">Cell outer membrane</keyword>
<keyword evidence="5 11" id="KW-0812">Transmembrane</keyword>
<dbReference type="PROSITE" id="PS52016">
    <property type="entry name" value="TONB_DEPENDENT_REC_3"/>
    <property type="match status" value="1"/>
</dbReference>
<dbReference type="PATRIC" id="fig|765913.3.peg.339"/>
<evidence type="ECO:0000256" key="6">
    <source>
        <dbReference type="ARBA" id="ARBA00023004"/>
    </source>
</evidence>
<evidence type="ECO:0000256" key="1">
    <source>
        <dbReference type="ARBA" id="ARBA00004571"/>
    </source>
</evidence>